<name>A0A4R5UL82_9HYPH</name>
<dbReference type="Pfam" id="PF05159">
    <property type="entry name" value="Capsule_synth"/>
    <property type="match status" value="1"/>
</dbReference>
<keyword evidence="2" id="KW-1185">Reference proteome</keyword>
<dbReference type="CDD" id="cd16440">
    <property type="entry name" value="beta_Kdo_transferase_KpsC_1"/>
    <property type="match status" value="1"/>
</dbReference>
<comment type="caution">
    <text evidence="1">The sequence shown here is derived from an EMBL/GenBank/DDBJ whole genome shotgun (WGS) entry which is preliminary data.</text>
</comment>
<dbReference type="EMBL" id="SMTL01000002">
    <property type="protein sequence ID" value="TDK37604.1"/>
    <property type="molecule type" value="Genomic_DNA"/>
</dbReference>
<dbReference type="InterPro" id="IPR007833">
    <property type="entry name" value="Capsule_polysaccharide_synth"/>
</dbReference>
<evidence type="ECO:0000313" key="2">
    <source>
        <dbReference type="Proteomes" id="UP000295238"/>
    </source>
</evidence>
<dbReference type="GO" id="GO:0000271">
    <property type="term" value="P:polysaccharide biosynthetic process"/>
    <property type="evidence" value="ECO:0007669"/>
    <property type="project" value="InterPro"/>
</dbReference>
<reference evidence="1 2" key="1">
    <citation type="submission" date="2019-03" db="EMBL/GenBank/DDBJ databases">
        <title>Rhizobium sp. nov., an bacterium isolated from biocrust in Mu Us Desert.</title>
        <authorList>
            <person name="Lixiong L."/>
        </authorList>
    </citation>
    <scope>NUCLEOTIDE SEQUENCE [LARGE SCALE GENOMIC DNA]</scope>
    <source>
        <strain evidence="1 2">SPY-1</strain>
    </source>
</reference>
<evidence type="ECO:0000313" key="1">
    <source>
        <dbReference type="EMBL" id="TDK37604.1"/>
    </source>
</evidence>
<proteinExistence type="predicted"/>
<sequence length="325" mass="35370">MRLGATFYVRQSQPWLSRYFDVEKLEPTLAPGIQGVVRWGGRIPAKAASLVARARGLPVWYLEDGFLRSVGLGKSLALPISIAADDLGMPVDASGPSRLEQLIAASLTPQATALGADIRDALVRHKLSKYNNLPHREPKLGHTTGRRILLVDQVYGDVSVPLAGGSTRSFVRMLEDAVGSGAQCIVRTHPDVMAGFRKGYITETAARTPGVVLMADAVSVDSVLGGVDEVWAVSSQFGLDALLRGIPVRCYAAPFYAGWGLTDDRLSKTARAISKRRQARPSVEQLAAVAFGFYPSYRDTSTWEEIDFFQAVDRLVAERQQLDID</sequence>
<dbReference type="AlphaFoldDB" id="A0A4R5UL82"/>
<accession>A0A4R5UL82</accession>
<gene>
    <name evidence="1" type="ORF">E2F50_07760</name>
</gene>
<dbReference type="GO" id="GO:0015774">
    <property type="term" value="P:polysaccharide transport"/>
    <property type="evidence" value="ECO:0007669"/>
    <property type="project" value="InterPro"/>
</dbReference>
<dbReference type="OrthoDB" id="543755at2"/>
<organism evidence="1 2">
    <name type="scientific">Rhizobium deserti</name>
    <dbReference type="NCBI Taxonomy" id="2547961"/>
    <lineage>
        <taxon>Bacteria</taxon>
        <taxon>Pseudomonadati</taxon>
        <taxon>Pseudomonadota</taxon>
        <taxon>Alphaproteobacteria</taxon>
        <taxon>Hyphomicrobiales</taxon>
        <taxon>Rhizobiaceae</taxon>
        <taxon>Rhizobium/Agrobacterium group</taxon>
        <taxon>Rhizobium</taxon>
    </lineage>
</organism>
<protein>
    <submittedName>
        <fullName evidence="1">Capsular biosynthesis protein</fullName>
    </submittedName>
</protein>
<dbReference type="Proteomes" id="UP000295238">
    <property type="component" value="Unassembled WGS sequence"/>
</dbReference>